<evidence type="ECO:0000256" key="5">
    <source>
        <dbReference type="ARBA" id="ARBA00023136"/>
    </source>
</evidence>
<dbReference type="AlphaFoldDB" id="A0A6J1WVA5"/>
<feature type="transmembrane region" description="Helical" evidence="6">
    <location>
        <begin position="5"/>
        <end position="26"/>
    </location>
</feature>
<organism evidence="7 8">
    <name type="scientific">Galleria mellonella</name>
    <name type="common">Greater wax moth</name>
    <dbReference type="NCBI Taxonomy" id="7137"/>
    <lineage>
        <taxon>Eukaryota</taxon>
        <taxon>Metazoa</taxon>
        <taxon>Ecdysozoa</taxon>
        <taxon>Arthropoda</taxon>
        <taxon>Hexapoda</taxon>
        <taxon>Insecta</taxon>
        <taxon>Pterygota</taxon>
        <taxon>Neoptera</taxon>
        <taxon>Endopterygota</taxon>
        <taxon>Lepidoptera</taxon>
        <taxon>Glossata</taxon>
        <taxon>Ditrysia</taxon>
        <taxon>Pyraloidea</taxon>
        <taxon>Pyralidae</taxon>
        <taxon>Galleriinae</taxon>
        <taxon>Galleria</taxon>
    </lineage>
</organism>
<evidence type="ECO:0000313" key="7">
    <source>
        <dbReference type="Proteomes" id="UP001652740"/>
    </source>
</evidence>
<comment type="similarity">
    <text evidence="6">Belongs to the insect chemoreceptor superfamily. Gustatory receptor (GR) family.</text>
</comment>
<dbReference type="GO" id="GO:0005886">
    <property type="term" value="C:plasma membrane"/>
    <property type="evidence" value="ECO:0007669"/>
    <property type="project" value="UniProtKB-SubCell"/>
</dbReference>
<sequence length="343" mass="39763">MRVFYLPLMISYSLFLIISIISSTIYTYDTRYVAVVVVMNMCEYIFSIIFNFITWRRMQRFYCELSKFDAEVGCRPKVTRGSIGNLVQMLILLILYVVFYIISFSMDNLNDLLLPLVPVNLIHALEVHYYGHLLSLLIPRLNLLNYYAESSLSNEKAIVAPKVEEFVYFKYNNITNGQMKKLMDLYHIVIKAYDFMVEAIKWQLLVIIITSFISILAFCYSVSITIICNSDPLMDVISDMGLTIAQMIPLFSPCMFSDKVHNEVRRLRELLASRLYENKLDKSSRSTARALLALTEARDLSFSLLRMLEIDISLPFKFIGLLITYLIILLQFEKVINPDPVNV</sequence>
<feature type="transmembrane region" description="Helical" evidence="6">
    <location>
        <begin position="86"/>
        <end position="106"/>
    </location>
</feature>
<feature type="transmembrane region" description="Helical" evidence="6">
    <location>
        <begin position="314"/>
        <end position="332"/>
    </location>
</feature>
<keyword evidence="2 6" id="KW-1003">Cell membrane</keyword>
<dbReference type="GeneID" id="113516208"/>
<feature type="transmembrane region" description="Helical" evidence="6">
    <location>
        <begin position="204"/>
        <end position="227"/>
    </location>
</feature>
<evidence type="ECO:0000256" key="1">
    <source>
        <dbReference type="ARBA" id="ARBA00004651"/>
    </source>
</evidence>
<comment type="subcellular location">
    <subcellularLocation>
        <location evidence="1 6">Cell membrane</location>
        <topology evidence="1 6">Multi-pass membrane protein</topology>
    </subcellularLocation>
</comment>
<dbReference type="InParanoid" id="A0A6J1WVA5"/>
<evidence type="ECO:0000313" key="8">
    <source>
        <dbReference type="RefSeq" id="XP_026756388.3"/>
    </source>
</evidence>
<keyword evidence="5 6" id="KW-0472">Membrane</keyword>
<protein>
    <recommendedName>
        <fullName evidence="6">Gustatory receptor</fullName>
    </recommendedName>
</protein>
<keyword evidence="6" id="KW-0807">Transducer</keyword>
<dbReference type="Pfam" id="PF08395">
    <property type="entry name" value="7tm_7"/>
    <property type="match status" value="1"/>
</dbReference>
<dbReference type="Proteomes" id="UP001652740">
    <property type="component" value="Unplaced"/>
</dbReference>
<evidence type="ECO:0000256" key="3">
    <source>
        <dbReference type="ARBA" id="ARBA00022692"/>
    </source>
</evidence>
<proteinExistence type="inferred from homology"/>
<keyword evidence="7" id="KW-1185">Reference proteome</keyword>
<dbReference type="InterPro" id="IPR013604">
    <property type="entry name" value="7TM_chemorcpt"/>
</dbReference>
<accession>A0A6J1WVA5</accession>
<keyword evidence="6" id="KW-0675">Receptor</keyword>
<dbReference type="GO" id="GO:0050909">
    <property type="term" value="P:sensory perception of taste"/>
    <property type="evidence" value="ECO:0007669"/>
    <property type="project" value="InterPro"/>
</dbReference>
<feature type="transmembrane region" description="Helical" evidence="6">
    <location>
        <begin position="32"/>
        <end position="53"/>
    </location>
</feature>
<name>A0A6J1WVA5_GALME</name>
<evidence type="ECO:0000256" key="4">
    <source>
        <dbReference type="ARBA" id="ARBA00022989"/>
    </source>
</evidence>
<comment type="function">
    <text evidence="6">Gustatory receptor which mediates acceptance or avoidance behavior, depending on its substrates.</text>
</comment>
<evidence type="ECO:0000256" key="6">
    <source>
        <dbReference type="RuleBase" id="RU363108"/>
    </source>
</evidence>
<keyword evidence="4 6" id="KW-1133">Transmembrane helix</keyword>
<dbReference type="RefSeq" id="XP_026756388.3">
    <property type="nucleotide sequence ID" value="XM_026900587.3"/>
</dbReference>
<dbReference type="KEGG" id="gmw:113516208"/>
<reference evidence="8" key="1">
    <citation type="submission" date="2025-08" db="UniProtKB">
        <authorList>
            <consortium name="RefSeq"/>
        </authorList>
    </citation>
    <scope>IDENTIFICATION</scope>
    <source>
        <tissue evidence="8">Whole larvae</tissue>
    </source>
</reference>
<evidence type="ECO:0000256" key="2">
    <source>
        <dbReference type="ARBA" id="ARBA00022475"/>
    </source>
</evidence>
<gene>
    <name evidence="8" type="primary">LOC113516208</name>
</gene>
<keyword evidence="3 6" id="KW-0812">Transmembrane</keyword>
<comment type="caution">
    <text evidence="6">Lacks conserved residue(s) required for the propagation of feature annotation.</text>
</comment>